<proteinExistence type="predicted"/>
<sequence>MVRKALGVLVVALCMAVAVASPASAGGKELSHKAAAAKLKAAGIGWTSSGHCSNRNKPTCTSFSGIKSGTISGIVTFKKSSRCKVTVTGGTETGHASGTYSHWNGYKVDIAITSCVNGYIKRNFSYIGGSKWRSAAGNVYYNEGNHWDITYY</sequence>
<dbReference type="EMBL" id="JACHJQ010000009">
    <property type="protein sequence ID" value="MBB4911426.1"/>
    <property type="molecule type" value="Genomic_DNA"/>
</dbReference>
<reference evidence="2 3" key="1">
    <citation type="submission" date="2020-08" db="EMBL/GenBank/DDBJ databases">
        <title>Genomic Encyclopedia of Type Strains, Phase III (KMG-III): the genomes of soil and plant-associated and newly described type strains.</title>
        <authorList>
            <person name="Whitman W."/>
        </authorList>
    </citation>
    <scope>NUCLEOTIDE SEQUENCE [LARGE SCALE GENOMIC DNA]</scope>
    <source>
        <strain evidence="2 3">CECT 8960</strain>
    </source>
</reference>
<dbReference type="Proteomes" id="UP000520767">
    <property type="component" value="Unassembled WGS sequence"/>
</dbReference>
<gene>
    <name evidence="2" type="ORF">FHR82_007686</name>
</gene>
<dbReference type="RefSeq" id="WP_184815414.1">
    <property type="nucleotide sequence ID" value="NZ_JACHJQ010000009.1"/>
</dbReference>
<keyword evidence="1" id="KW-0732">Signal</keyword>
<protein>
    <submittedName>
        <fullName evidence="2">Uncharacterized protein</fullName>
    </submittedName>
</protein>
<keyword evidence="3" id="KW-1185">Reference proteome</keyword>
<accession>A0A7W7QE31</accession>
<feature type="chain" id="PRO_5031261463" evidence="1">
    <location>
        <begin position="26"/>
        <end position="152"/>
    </location>
</feature>
<evidence type="ECO:0000256" key="1">
    <source>
        <dbReference type="SAM" id="SignalP"/>
    </source>
</evidence>
<evidence type="ECO:0000313" key="2">
    <source>
        <dbReference type="EMBL" id="MBB4911426.1"/>
    </source>
</evidence>
<dbReference type="AlphaFoldDB" id="A0A7W7QE31"/>
<comment type="caution">
    <text evidence="2">The sequence shown here is derived from an EMBL/GenBank/DDBJ whole genome shotgun (WGS) entry which is preliminary data.</text>
</comment>
<organism evidence="2 3">
    <name type="scientific">Actinophytocola algeriensis</name>
    <dbReference type="NCBI Taxonomy" id="1768010"/>
    <lineage>
        <taxon>Bacteria</taxon>
        <taxon>Bacillati</taxon>
        <taxon>Actinomycetota</taxon>
        <taxon>Actinomycetes</taxon>
        <taxon>Pseudonocardiales</taxon>
        <taxon>Pseudonocardiaceae</taxon>
    </lineage>
</organism>
<name>A0A7W7QE31_9PSEU</name>
<feature type="signal peptide" evidence="1">
    <location>
        <begin position="1"/>
        <end position="25"/>
    </location>
</feature>
<evidence type="ECO:0000313" key="3">
    <source>
        <dbReference type="Proteomes" id="UP000520767"/>
    </source>
</evidence>